<dbReference type="InterPro" id="IPR029069">
    <property type="entry name" value="HotDog_dom_sf"/>
</dbReference>
<proteinExistence type="inferred from homology"/>
<dbReference type="EMBL" id="CP036298">
    <property type="protein sequence ID" value="QDV22770.1"/>
    <property type="molecule type" value="Genomic_DNA"/>
</dbReference>
<accession>A0A518G2I1</accession>
<dbReference type="KEGG" id="ahel:Q31a_10610"/>
<reference evidence="4 5" key="1">
    <citation type="submission" date="2019-02" db="EMBL/GenBank/DDBJ databases">
        <title>Deep-cultivation of Planctomycetes and their phenomic and genomic characterization uncovers novel biology.</title>
        <authorList>
            <person name="Wiegand S."/>
            <person name="Jogler M."/>
            <person name="Boedeker C."/>
            <person name="Pinto D."/>
            <person name="Vollmers J."/>
            <person name="Rivas-Marin E."/>
            <person name="Kohn T."/>
            <person name="Peeters S.H."/>
            <person name="Heuer A."/>
            <person name="Rast P."/>
            <person name="Oberbeckmann S."/>
            <person name="Bunk B."/>
            <person name="Jeske O."/>
            <person name="Meyerdierks A."/>
            <person name="Storesund J.E."/>
            <person name="Kallscheuer N."/>
            <person name="Luecker S."/>
            <person name="Lage O.M."/>
            <person name="Pohl T."/>
            <person name="Merkel B.J."/>
            <person name="Hornburger P."/>
            <person name="Mueller R.-W."/>
            <person name="Bruemmer F."/>
            <person name="Labrenz M."/>
            <person name="Spormann A.M."/>
            <person name="Op den Camp H."/>
            <person name="Overmann J."/>
            <person name="Amann R."/>
            <person name="Jetten M.S.M."/>
            <person name="Mascher T."/>
            <person name="Medema M.H."/>
            <person name="Devos D.P."/>
            <person name="Kaster A.-K."/>
            <person name="Ovreas L."/>
            <person name="Rohde M."/>
            <person name="Galperin M.Y."/>
            <person name="Jogler C."/>
        </authorList>
    </citation>
    <scope>NUCLEOTIDE SEQUENCE [LARGE SCALE GENOMIC DNA]</scope>
    <source>
        <strain evidence="4 5">Q31a</strain>
    </source>
</reference>
<dbReference type="CDD" id="cd00586">
    <property type="entry name" value="4HBT"/>
    <property type="match status" value="1"/>
</dbReference>
<dbReference type="GO" id="GO:0016790">
    <property type="term" value="F:thiolester hydrolase activity"/>
    <property type="evidence" value="ECO:0007669"/>
    <property type="project" value="UniProtKB-ARBA"/>
</dbReference>
<keyword evidence="5" id="KW-1185">Reference proteome</keyword>
<gene>
    <name evidence="4" type="ORF">Q31a_10610</name>
</gene>
<protein>
    <submittedName>
        <fullName evidence="4">Acyl-CoA thioesterase YbgC</fullName>
    </submittedName>
</protein>
<dbReference type="InterPro" id="IPR008272">
    <property type="entry name" value="HB-CoA_thioesterase_AS"/>
</dbReference>
<dbReference type="OrthoDB" id="9800856at2"/>
<comment type="similarity">
    <text evidence="1">Belongs to the 4-hydroxybenzoyl-CoA thioesterase family.</text>
</comment>
<keyword evidence="2" id="KW-0378">Hydrolase</keyword>
<evidence type="ECO:0000313" key="4">
    <source>
        <dbReference type="EMBL" id="QDV22770.1"/>
    </source>
</evidence>
<dbReference type="RefSeq" id="WP_145074825.1">
    <property type="nucleotide sequence ID" value="NZ_CP036298.1"/>
</dbReference>
<sequence length="145" mass="16111">MSQAYVTSRRVEFCETDAAGIVHFSWFMRYMEQAEHAFLRHLGTSVVTELEGGWHLSWPRVHVECDYQGVARFEDVLEISLSVLKLGRKSVTYGFEFSQAGGIPIATGKVVAVCCKVRVGSPLESTTIPAHLGDLLLPYCVTESN</sequence>
<organism evidence="4 5">
    <name type="scientific">Aureliella helgolandensis</name>
    <dbReference type="NCBI Taxonomy" id="2527968"/>
    <lineage>
        <taxon>Bacteria</taxon>
        <taxon>Pseudomonadati</taxon>
        <taxon>Planctomycetota</taxon>
        <taxon>Planctomycetia</taxon>
        <taxon>Pirellulales</taxon>
        <taxon>Pirellulaceae</taxon>
        <taxon>Aureliella</taxon>
    </lineage>
</organism>
<dbReference type="InterPro" id="IPR006683">
    <property type="entry name" value="Thioestr_dom"/>
</dbReference>
<feature type="domain" description="Thioesterase" evidence="3">
    <location>
        <begin position="20"/>
        <end position="102"/>
    </location>
</feature>
<dbReference type="Proteomes" id="UP000318017">
    <property type="component" value="Chromosome"/>
</dbReference>
<dbReference type="PROSITE" id="PS01328">
    <property type="entry name" value="4HBCOA_THIOESTERASE"/>
    <property type="match status" value="1"/>
</dbReference>
<evidence type="ECO:0000259" key="3">
    <source>
        <dbReference type="Pfam" id="PF03061"/>
    </source>
</evidence>
<evidence type="ECO:0000313" key="5">
    <source>
        <dbReference type="Proteomes" id="UP000318017"/>
    </source>
</evidence>
<dbReference type="SUPFAM" id="SSF54637">
    <property type="entry name" value="Thioesterase/thiol ester dehydrase-isomerase"/>
    <property type="match status" value="1"/>
</dbReference>
<name>A0A518G2I1_9BACT</name>
<evidence type="ECO:0000256" key="2">
    <source>
        <dbReference type="ARBA" id="ARBA00022801"/>
    </source>
</evidence>
<dbReference type="Gene3D" id="3.10.129.10">
    <property type="entry name" value="Hotdog Thioesterase"/>
    <property type="match status" value="1"/>
</dbReference>
<dbReference type="AlphaFoldDB" id="A0A518G2I1"/>
<dbReference type="Pfam" id="PF03061">
    <property type="entry name" value="4HBT"/>
    <property type="match status" value="1"/>
</dbReference>
<evidence type="ECO:0000256" key="1">
    <source>
        <dbReference type="ARBA" id="ARBA00005953"/>
    </source>
</evidence>